<evidence type="ECO:0000256" key="9">
    <source>
        <dbReference type="SAM" id="Phobius"/>
    </source>
</evidence>
<proteinExistence type="inferred from homology"/>
<evidence type="ECO:0000256" key="8">
    <source>
        <dbReference type="ARBA" id="ARBA00023136"/>
    </source>
</evidence>
<evidence type="ECO:0000256" key="5">
    <source>
        <dbReference type="ARBA" id="ARBA00022692"/>
    </source>
</evidence>
<dbReference type="GO" id="GO:0016020">
    <property type="term" value="C:membrane"/>
    <property type="evidence" value="ECO:0007669"/>
    <property type="project" value="UniProtKB-SubCell"/>
</dbReference>
<evidence type="ECO:0000256" key="6">
    <source>
        <dbReference type="ARBA" id="ARBA00022801"/>
    </source>
</evidence>
<keyword evidence="7 9" id="KW-1133">Transmembrane helix</keyword>
<comment type="catalytic activity">
    <reaction evidence="1">
        <text>Cleaves type-1 transmembrane domains using a catalytic dyad composed of serine and histidine that are contributed by different transmembrane domains.</text>
        <dbReference type="EC" id="3.4.21.105"/>
    </reaction>
</comment>
<keyword evidence="12" id="KW-1185">Reference proteome</keyword>
<dbReference type="Proteomes" id="UP000759131">
    <property type="component" value="Unassembled WGS sequence"/>
</dbReference>
<dbReference type="GO" id="GO:0004252">
    <property type="term" value="F:serine-type endopeptidase activity"/>
    <property type="evidence" value="ECO:0007669"/>
    <property type="project" value="InterPro"/>
</dbReference>
<dbReference type="InterPro" id="IPR035952">
    <property type="entry name" value="Rhomboid-like_sf"/>
</dbReference>
<dbReference type="EMBL" id="OC860672">
    <property type="protein sequence ID" value="CAD7628790.1"/>
    <property type="molecule type" value="Genomic_DNA"/>
</dbReference>
<evidence type="ECO:0000256" key="1">
    <source>
        <dbReference type="ARBA" id="ARBA00000156"/>
    </source>
</evidence>
<dbReference type="EMBL" id="CAJPIZ010006097">
    <property type="protein sequence ID" value="CAG2109220.1"/>
    <property type="molecule type" value="Genomic_DNA"/>
</dbReference>
<evidence type="ECO:0000313" key="11">
    <source>
        <dbReference type="EMBL" id="CAD7628790.1"/>
    </source>
</evidence>
<feature type="domain" description="Peptidase S54 rhomboid" evidence="10">
    <location>
        <begin position="159"/>
        <end position="279"/>
    </location>
</feature>
<evidence type="ECO:0000256" key="4">
    <source>
        <dbReference type="ARBA" id="ARBA00013039"/>
    </source>
</evidence>
<feature type="transmembrane region" description="Helical" evidence="9">
    <location>
        <begin position="122"/>
        <end position="141"/>
    </location>
</feature>
<dbReference type="PANTHER" id="PTHR43731:SF14">
    <property type="entry name" value="PRESENILIN-ASSOCIATED RHOMBOID-LIKE PROTEIN, MITOCHONDRIAL"/>
    <property type="match status" value="1"/>
</dbReference>
<evidence type="ECO:0000256" key="7">
    <source>
        <dbReference type="ARBA" id="ARBA00022989"/>
    </source>
</evidence>
<dbReference type="OrthoDB" id="10260614at2759"/>
<dbReference type="GO" id="GO:0006465">
    <property type="term" value="P:signal peptide processing"/>
    <property type="evidence" value="ECO:0007669"/>
    <property type="project" value="TreeGrafter"/>
</dbReference>
<dbReference type="EC" id="3.4.21.105" evidence="4"/>
<evidence type="ECO:0000259" key="10">
    <source>
        <dbReference type="Pfam" id="PF01694"/>
    </source>
</evidence>
<gene>
    <name evidence="11" type="ORF">OSB1V03_LOCUS9210</name>
</gene>
<protein>
    <recommendedName>
        <fullName evidence="4">rhomboid protease</fullName>
        <ecNumber evidence="4">3.4.21.105</ecNumber>
    </recommendedName>
</protein>
<keyword evidence="6" id="KW-0378">Hydrolase</keyword>
<organism evidence="11">
    <name type="scientific">Medioppia subpectinata</name>
    <dbReference type="NCBI Taxonomy" id="1979941"/>
    <lineage>
        <taxon>Eukaryota</taxon>
        <taxon>Metazoa</taxon>
        <taxon>Ecdysozoa</taxon>
        <taxon>Arthropoda</taxon>
        <taxon>Chelicerata</taxon>
        <taxon>Arachnida</taxon>
        <taxon>Acari</taxon>
        <taxon>Acariformes</taxon>
        <taxon>Sarcoptiformes</taxon>
        <taxon>Oribatida</taxon>
        <taxon>Brachypylina</taxon>
        <taxon>Oppioidea</taxon>
        <taxon>Oppiidae</taxon>
        <taxon>Medioppia</taxon>
    </lineage>
</organism>
<dbReference type="InterPro" id="IPR050925">
    <property type="entry name" value="Rhomboid_protease_S54"/>
</dbReference>
<name>A0A7R9KUZ4_9ACAR</name>
<comment type="subcellular location">
    <subcellularLocation>
        <location evidence="2">Membrane</location>
        <topology evidence="2">Multi-pass membrane protein</topology>
    </subcellularLocation>
</comment>
<accession>A0A7R9KUZ4</accession>
<feature type="transmembrane region" description="Helical" evidence="9">
    <location>
        <begin position="202"/>
        <end position="224"/>
    </location>
</feature>
<evidence type="ECO:0000256" key="2">
    <source>
        <dbReference type="ARBA" id="ARBA00004141"/>
    </source>
</evidence>
<keyword evidence="5 9" id="KW-0812">Transmembrane</keyword>
<feature type="non-terminal residue" evidence="11">
    <location>
        <position position="300"/>
    </location>
</feature>
<dbReference type="Gene3D" id="1.20.1540.10">
    <property type="entry name" value="Rhomboid-like"/>
    <property type="match status" value="1"/>
</dbReference>
<keyword evidence="8 9" id="KW-0472">Membrane</keyword>
<evidence type="ECO:0000256" key="3">
    <source>
        <dbReference type="ARBA" id="ARBA00009045"/>
    </source>
</evidence>
<comment type="similarity">
    <text evidence="3">Belongs to the peptidase S54 family.</text>
</comment>
<feature type="transmembrane region" description="Helical" evidence="9">
    <location>
        <begin position="230"/>
        <end position="250"/>
    </location>
</feature>
<dbReference type="SUPFAM" id="SSF144091">
    <property type="entry name" value="Rhomboid-like"/>
    <property type="match status" value="1"/>
</dbReference>
<dbReference type="InterPro" id="IPR022764">
    <property type="entry name" value="Peptidase_S54_rhomboid_dom"/>
</dbReference>
<evidence type="ECO:0000313" key="12">
    <source>
        <dbReference type="Proteomes" id="UP000759131"/>
    </source>
</evidence>
<dbReference type="PANTHER" id="PTHR43731">
    <property type="entry name" value="RHOMBOID PROTEASE"/>
    <property type="match status" value="1"/>
</dbReference>
<sequence length="300" mass="33581">MISMFRSNQWLLNANKCLKVNTNGIALKDIGRTFTKKVMTRNDNLVDNPNIKSLVKPFLFTVGFSGTVYTVSIVYNYENSLSRLPFSKWKRDLHSFQDNYGNRKAGTLRNELNQWWNSRTTGFKVFSSIAAINILVFIGWKIPRLQHFMSKHFMTYTTSILHSFTQIGVNTFGTEQFIALYLSSGVISSFGSYLAKVLTKKSAASLGASGAILGILSSCCIARPELELVIIFLPFFTISAGMALKGIILMDSAGLVLGWKLFDHGAHLAGTLFGIWYATNGLNVISQHKPKVIEVWQQIR</sequence>
<dbReference type="Pfam" id="PF01694">
    <property type="entry name" value="Rhomboid"/>
    <property type="match status" value="1"/>
</dbReference>
<feature type="transmembrane region" description="Helical" evidence="9">
    <location>
        <begin position="58"/>
        <end position="77"/>
    </location>
</feature>
<dbReference type="AlphaFoldDB" id="A0A7R9KUZ4"/>
<feature type="transmembrane region" description="Helical" evidence="9">
    <location>
        <begin position="153"/>
        <end position="172"/>
    </location>
</feature>
<reference evidence="11" key="1">
    <citation type="submission" date="2020-11" db="EMBL/GenBank/DDBJ databases">
        <authorList>
            <person name="Tran Van P."/>
        </authorList>
    </citation>
    <scope>NUCLEOTIDE SEQUENCE</scope>
</reference>